<dbReference type="SUPFAM" id="SSF52200">
    <property type="entry name" value="Toll/Interleukin receptor TIR domain"/>
    <property type="match status" value="1"/>
</dbReference>
<dbReference type="PROSITE" id="PS50104">
    <property type="entry name" value="TIR"/>
    <property type="match status" value="1"/>
</dbReference>
<keyword evidence="15" id="KW-1185">Reference proteome</keyword>
<reference evidence="14 15" key="1">
    <citation type="submission" date="2024-04" db="EMBL/GenBank/DDBJ databases">
        <authorList>
            <consortium name="Genoscope - CEA"/>
            <person name="William W."/>
        </authorList>
    </citation>
    <scope>NUCLEOTIDE SEQUENCE [LARGE SCALE GENOMIC DNA]</scope>
</reference>
<name>A0AAV2IC03_LYMST</name>
<dbReference type="EMBL" id="CAXITT010000593">
    <property type="protein sequence ID" value="CAL1544067.1"/>
    <property type="molecule type" value="Genomic_DNA"/>
</dbReference>
<comment type="similarity">
    <text evidence="2">Belongs to the Toll-like receptor family.</text>
</comment>
<sequence>MSYFSSPMLAIAVLSVLLVHQKIAVYGNAISNLVTPMGVTLEHLSVNHKRTQVQYVTQTFERHPPNKYKQVDFKMNHNADLLDSENDTDDRNYTFVYPDNNYKCPPCVCTDRKDGVLTASCNLVNISEVPQNLTTGIEILTVTECSIIAFDMSEFKLYRNLKSVIISNNTVLNTIRRSSGSNPTSTILTLFIDKNHIEMVESYSFTDMLRLQTLSLTENRLNKLTENMFSGLRSLRRLDVSRNNILFVDNKTFDDLNSLLILDISGNLLQVNNPQLLPPSAFLNINQLEELYIQGNCERDLLLCSFPQLVIQPLKRLRVLAIDVHNENGIGPESTTLLNLHTLIIDSNSFCTTRMINETFFDQTPNLVSLTIQNCPLVSILPKAYSKLLHLENLTIKAVPPDYNLCLALSDIQGLQNASLKYLSLSGVNKYDCACRKLDVGQGKYFKQHNLIELDLSWNNIITIIPGFTAMLPKSLKKIDLSGNDLSAGVLYRPLRFPDELTELNLSYETYQYTSQCSAKDVERDDKSMNDNYSRLDDVDFSEKPYDDKYIYASNMSRKSFEFNTMEQEQPQNGRFQFVNPLYFHFPINVKIWNAIKFPQFGTLVLRRVYEQNSSLTKIHFSGGFFETWGTSHMLSRIKHADLSNNFCTDMSTKFLTKNNSLEHLSAANNYLGNVFSNDSQGLLFGKAKRLKYLDISKNLINEIPKKFFKGLVKLQTLITTDNKLEQLHSSFSHMKDLTLIDFSRNSITWMSRNTRDDLDLIAMGHEVYLDLTSNPLPCTCSGIELMQWLATTNVFLLNRDFLVCVNETNEIQEIGDVGEMVQILKRRCTSKNALIVTCVFVISSFSIVLTASMMYRYRWWLRYLLNVALAKLFGKKLSDNTNTFQFDAYILCTDETRFFVLRDCVRELETNRGHRLCIEERDFLPGTYMPSDILSGVRNSAATVAMVTPEFYEDDLSEYRIKMALMEERSARRTLLYVCMCEPTRDEDLSDDLLTLLRNNRYIECPPLDETIANVGKEYWDQFSLLIGRSVWKGMVKQT</sequence>
<dbReference type="GO" id="GO:0007165">
    <property type="term" value="P:signal transduction"/>
    <property type="evidence" value="ECO:0007669"/>
    <property type="project" value="InterPro"/>
</dbReference>
<dbReference type="Gene3D" id="3.40.50.10140">
    <property type="entry name" value="Toll/interleukin-1 receptor homology (TIR) domain"/>
    <property type="match status" value="1"/>
</dbReference>
<dbReference type="Proteomes" id="UP001497497">
    <property type="component" value="Unassembled WGS sequence"/>
</dbReference>
<dbReference type="Pfam" id="PF00560">
    <property type="entry name" value="LRR_1"/>
    <property type="match status" value="1"/>
</dbReference>
<dbReference type="GO" id="GO:0038023">
    <property type="term" value="F:signaling receptor activity"/>
    <property type="evidence" value="ECO:0007669"/>
    <property type="project" value="TreeGrafter"/>
</dbReference>
<dbReference type="InterPro" id="IPR032675">
    <property type="entry name" value="LRR_dom_sf"/>
</dbReference>
<keyword evidence="4 11" id="KW-0812">Transmembrane</keyword>
<feature type="chain" id="PRO_5043416081" description="TIR domain-containing protein" evidence="12">
    <location>
        <begin position="25"/>
        <end position="1040"/>
    </location>
</feature>
<evidence type="ECO:0000256" key="7">
    <source>
        <dbReference type="ARBA" id="ARBA00022989"/>
    </source>
</evidence>
<feature type="domain" description="TIR" evidence="13">
    <location>
        <begin position="885"/>
        <end position="1028"/>
    </location>
</feature>
<evidence type="ECO:0000256" key="11">
    <source>
        <dbReference type="SAM" id="Phobius"/>
    </source>
</evidence>
<evidence type="ECO:0000259" key="13">
    <source>
        <dbReference type="PROSITE" id="PS50104"/>
    </source>
</evidence>
<comment type="subcellular location">
    <subcellularLocation>
        <location evidence="1">Membrane</location>
        <topology evidence="1">Single-pass membrane protein</topology>
    </subcellularLocation>
</comment>
<dbReference type="AlphaFoldDB" id="A0AAV2IC03"/>
<dbReference type="SUPFAM" id="SSF52058">
    <property type="entry name" value="L domain-like"/>
    <property type="match status" value="2"/>
</dbReference>
<feature type="signal peptide" evidence="12">
    <location>
        <begin position="1"/>
        <end position="24"/>
    </location>
</feature>
<evidence type="ECO:0000256" key="6">
    <source>
        <dbReference type="ARBA" id="ARBA00022737"/>
    </source>
</evidence>
<evidence type="ECO:0000256" key="3">
    <source>
        <dbReference type="ARBA" id="ARBA00022614"/>
    </source>
</evidence>
<protein>
    <recommendedName>
        <fullName evidence="13">TIR domain-containing protein</fullName>
    </recommendedName>
</protein>
<evidence type="ECO:0000256" key="5">
    <source>
        <dbReference type="ARBA" id="ARBA00022729"/>
    </source>
</evidence>
<evidence type="ECO:0000256" key="2">
    <source>
        <dbReference type="ARBA" id="ARBA00009634"/>
    </source>
</evidence>
<keyword evidence="10" id="KW-0325">Glycoprotein</keyword>
<dbReference type="SMART" id="SM00369">
    <property type="entry name" value="LRR_TYP"/>
    <property type="match status" value="6"/>
</dbReference>
<dbReference type="PANTHER" id="PTHR24365:SF541">
    <property type="entry name" value="PROTEIN TOLL-RELATED"/>
    <property type="match status" value="1"/>
</dbReference>
<keyword evidence="9" id="KW-0675">Receptor</keyword>
<evidence type="ECO:0000256" key="1">
    <source>
        <dbReference type="ARBA" id="ARBA00004167"/>
    </source>
</evidence>
<feature type="transmembrane region" description="Helical" evidence="11">
    <location>
        <begin position="834"/>
        <end position="856"/>
    </location>
</feature>
<dbReference type="Pfam" id="PF01582">
    <property type="entry name" value="TIR"/>
    <property type="match status" value="1"/>
</dbReference>
<keyword evidence="3" id="KW-0433">Leucine-rich repeat</keyword>
<comment type="caution">
    <text evidence="14">The sequence shown here is derived from an EMBL/GenBank/DDBJ whole genome shotgun (WGS) entry which is preliminary data.</text>
</comment>
<evidence type="ECO:0000256" key="12">
    <source>
        <dbReference type="SAM" id="SignalP"/>
    </source>
</evidence>
<dbReference type="GO" id="GO:0005886">
    <property type="term" value="C:plasma membrane"/>
    <property type="evidence" value="ECO:0007669"/>
    <property type="project" value="TreeGrafter"/>
</dbReference>
<keyword evidence="5 12" id="KW-0732">Signal</keyword>
<evidence type="ECO:0000256" key="9">
    <source>
        <dbReference type="ARBA" id="ARBA00023170"/>
    </source>
</evidence>
<proteinExistence type="inferred from homology"/>
<dbReference type="InterPro" id="IPR003591">
    <property type="entry name" value="Leu-rich_rpt_typical-subtyp"/>
</dbReference>
<dbReference type="InterPro" id="IPR035897">
    <property type="entry name" value="Toll_tir_struct_dom_sf"/>
</dbReference>
<evidence type="ECO:0000313" key="15">
    <source>
        <dbReference type="Proteomes" id="UP001497497"/>
    </source>
</evidence>
<accession>A0AAV2IC03</accession>
<keyword evidence="6" id="KW-0677">Repeat</keyword>
<evidence type="ECO:0000256" key="10">
    <source>
        <dbReference type="ARBA" id="ARBA00023180"/>
    </source>
</evidence>
<gene>
    <name evidence="14" type="ORF">GSLYS_00017580001</name>
</gene>
<dbReference type="PANTHER" id="PTHR24365">
    <property type="entry name" value="TOLL-LIKE RECEPTOR"/>
    <property type="match status" value="1"/>
</dbReference>
<evidence type="ECO:0000256" key="8">
    <source>
        <dbReference type="ARBA" id="ARBA00023136"/>
    </source>
</evidence>
<evidence type="ECO:0000256" key="4">
    <source>
        <dbReference type="ARBA" id="ARBA00022692"/>
    </source>
</evidence>
<dbReference type="Gene3D" id="3.80.10.10">
    <property type="entry name" value="Ribonuclease Inhibitor"/>
    <property type="match status" value="2"/>
</dbReference>
<dbReference type="InterPro" id="IPR001611">
    <property type="entry name" value="Leu-rich_rpt"/>
</dbReference>
<dbReference type="InterPro" id="IPR000157">
    <property type="entry name" value="TIR_dom"/>
</dbReference>
<keyword evidence="8 11" id="KW-0472">Membrane</keyword>
<dbReference type="Pfam" id="PF13855">
    <property type="entry name" value="LRR_8"/>
    <property type="match status" value="2"/>
</dbReference>
<evidence type="ECO:0000313" key="14">
    <source>
        <dbReference type="EMBL" id="CAL1544067.1"/>
    </source>
</evidence>
<organism evidence="14 15">
    <name type="scientific">Lymnaea stagnalis</name>
    <name type="common">Great pond snail</name>
    <name type="synonym">Helix stagnalis</name>
    <dbReference type="NCBI Taxonomy" id="6523"/>
    <lineage>
        <taxon>Eukaryota</taxon>
        <taxon>Metazoa</taxon>
        <taxon>Spiralia</taxon>
        <taxon>Lophotrochozoa</taxon>
        <taxon>Mollusca</taxon>
        <taxon>Gastropoda</taxon>
        <taxon>Heterobranchia</taxon>
        <taxon>Euthyneura</taxon>
        <taxon>Panpulmonata</taxon>
        <taxon>Hygrophila</taxon>
        <taxon>Lymnaeoidea</taxon>
        <taxon>Lymnaeidae</taxon>
        <taxon>Lymnaea</taxon>
    </lineage>
</organism>
<keyword evidence="7 11" id="KW-1133">Transmembrane helix</keyword>